<proteinExistence type="inferred from homology"/>
<dbReference type="InterPro" id="IPR016192">
    <property type="entry name" value="APOBEC/CMP_deaminase_Zn-bd"/>
</dbReference>
<keyword evidence="3" id="KW-0378">Hydrolase</keyword>
<dbReference type="InterPro" id="IPR002125">
    <property type="entry name" value="CMP_dCMP_dom"/>
</dbReference>
<dbReference type="InterPro" id="IPR050202">
    <property type="entry name" value="Cyt/Deoxycyt_deaminase"/>
</dbReference>
<evidence type="ECO:0000313" key="6">
    <source>
        <dbReference type="EMBL" id="SFW33688.1"/>
    </source>
</evidence>
<evidence type="ECO:0000256" key="4">
    <source>
        <dbReference type="ARBA" id="ARBA00022833"/>
    </source>
</evidence>
<dbReference type="GO" id="GO:0008270">
    <property type="term" value="F:zinc ion binding"/>
    <property type="evidence" value="ECO:0007669"/>
    <property type="project" value="InterPro"/>
</dbReference>
<dbReference type="GO" id="GO:0055086">
    <property type="term" value="P:nucleobase-containing small molecule metabolic process"/>
    <property type="evidence" value="ECO:0007669"/>
    <property type="project" value="UniProtKB-ARBA"/>
</dbReference>
<dbReference type="GO" id="GO:0004126">
    <property type="term" value="F:cytidine deaminase activity"/>
    <property type="evidence" value="ECO:0007669"/>
    <property type="project" value="UniProtKB-ARBA"/>
</dbReference>
<organism evidence="6 7">
    <name type="scientific">Ruminococcus flavefaciens</name>
    <dbReference type="NCBI Taxonomy" id="1265"/>
    <lineage>
        <taxon>Bacteria</taxon>
        <taxon>Bacillati</taxon>
        <taxon>Bacillota</taxon>
        <taxon>Clostridia</taxon>
        <taxon>Eubacteriales</taxon>
        <taxon>Oscillospiraceae</taxon>
        <taxon>Ruminococcus</taxon>
    </lineage>
</organism>
<dbReference type="PANTHER" id="PTHR11644:SF2">
    <property type="entry name" value="CYTIDINE DEAMINASE"/>
    <property type="match status" value="1"/>
</dbReference>
<dbReference type="GO" id="GO:0072527">
    <property type="term" value="P:pyrimidine-containing compound metabolic process"/>
    <property type="evidence" value="ECO:0007669"/>
    <property type="project" value="UniProtKB-ARBA"/>
</dbReference>
<dbReference type="InterPro" id="IPR016193">
    <property type="entry name" value="Cytidine_deaminase-like"/>
</dbReference>
<dbReference type="RefSeq" id="WP_028515666.1">
    <property type="nucleotide sequence ID" value="NZ_CACVNT010000020.1"/>
</dbReference>
<dbReference type="Pfam" id="PF00383">
    <property type="entry name" value="dCMP_cyt_deam_1"/>
    <property type="match status" value="1"/>
</dbReference>
<dbReference type="GO" id="GO:0005829">
    <property type="term" value="C:cytosol"/>
    <property type="evidence" value="ECO:0007669"/>
    <property type="project" value="TreeGrafter"/>
</dbReference>
<keyword evidence="4" id="KW-0862">Zinc</keyword>
<name>A0A1K1NE03_RUMFL</name>
<dbReference type="SUPFAM" id="SSF53927">
    <property type="entry name" value="Cytidine deaminase-like"/>
    <property type="match status" value="1"/>
</dbReference>
<dbReference type="PANTHER" id="PTHR11644">
    <property type="entry name" value="CYTIDINE DEAMINASE"/>
    <property type="match status" value="1"/>
</dbReference>
<dbReference type="PROSITE" id="PS00903">
    <property type="entry name" value="CYT_DCMP_DEAMINASES_1"/>
    <property type="match status" value="1"/>
</dbReference>
<protein>
    <submittedName>
        <fullName evidence="6">Cytidine deaminase</fullName>
    </submittedName>
</protein>
<dbReference type="Proteomes" id="UP000183461">
    <property type="component" value="Unassembled WGS sequence"/>
</dbReference>
<dbReference type="PROSITE" id="PS51747">
    <property type="entry name" value="CYT_DCMP_DEAMINASES_2"/>
    <property type="match status" value="1"/>
</dbReference>
<reference evidence="6 7" key="1">
    <citation type="submission" date="2016-11" db="EMBL/GenBank/DDBJ databases">
        <authorList>
            <person name="Jaros S."/>
            <person name="Januszkiewicz K."/>
            <person name="Wedrychowicz H."/>
        </authorList>
    </citation>
    <scope>NUCLEOTIDE SEQUENCE [LARGE SCALE GENOMIC DNA]</scope>
    <source>
        <strain evidence="6 7">YL228</strain>
    </source>
</reference>
<gene>
    <name evidence="6" type="ORF">SAMN02910280_1909</name>
</gene>
<dbReference type="EMBL" id="FPIP01000004">
    <property type="protein sequence ID" value="SFW33688.1"/>
    <property type="molecule type" value="Genomic_DNA"/>
</dbReference>
<feature type="domain" description="CMP/dCMP-type deaminase" evidence="5">
    <location>
        <begin position="1"/>
        <end position="132"/>
    </location>
</feature>
<keyword evidence="2" id="KW-0479">Metal-binding</keyword>
<evidence type="ECO:0000256" key="1">
    <source>
        <dbReference type="ARBA" id="ARBA00006576"/>
    </source>
</evidence>
<accession>A0A1K1NE03</accession>
<evidence type="ECO:0000259" key="5">
    <source>
        <dbReference type="PROSITE" id="PS51747"/>
    </source>
</evidence>
<dbReference type="AlphaFoldDB" id="A0A1K1NE03"/>
<evidence type="ECO:0000256" key="2">
    <source>
        <dbReference type="ARBA" id="ARBA00022723"/>
    </source>
</evidence>
<dbReference type="GO" id="GO:0042802">
    <property type="term" value="F:identical protein binding"/>
    <property type="evidence" value="ECO:0007669"/>
    <property type="project" value="UniProtKB-ARBA"/>
</dbReference>
<evidence type="ECO:0000313" key="7">
    <source>
        <dbReference type="Proteomes" id="UP000183461"/>
    </source>
</evidence>
<dbReference type="CDD" id="cd01283">
    <property type="entry name" value="cytidine_deaminase"/>
    <property type="match status" value="1"/>
</dbReference>
<evidence type="ECO:0000256" key="3">
    <source>
        <dbReference type="ARBA" id="ARBA00022801"/>
    </source>
</evidence>
<comment type="similarity">
    <text evidence="1">Belongs to the cytidine and deoxycytidylate deaminase family.</text>
</comment>
<sequence length="132" mass="14565">MDKIWQEMYAAAKAVLAPRRISEYVTAGEVSAAVLSKSGKIYTGVCIDTCSSLGICAERNAIFSMITNGENEIDKVLCIPPFEGKGAPCGACRELMVQLMPESYKDIEIMLDYSKGKVIKLGDITPEWWIDY</sequence>
<dbReference type="Gene3D" id="3.40.140.10">
    <property type="entry name" value="Cytidine Deaminase, domain 2"/>
    <property type="match status" value="1"/>
</dbReference>